<dbReference type="Pfam" id="PF07866">
    <property type="entry name" value="DUF1653"/>
    <property type="match status" value="1"/>
</dbReference>
<evidence type="ECO:0000313" key="1">
    <source>
        <dbReference type="EMBL" id="AYF80055.1"/>
    </source>
</evidence>
<dbReference type="EMBL" id="CP032608">
    <property type="protein sequence ID" value="AYF80055.1"/>
    <property type="molecule type" value="Genomic_DNA"/>
</dbReference>
<dbReference type="InterPro" id="IPR037135">
    <property type="entry name" value="DUF1653-like_dom_sf"/>
</dbReference>
<protein>
    <submittedName>
        <fullName evidence="1">DUF1653 domain-containing protein</fullName>
    </submittedName>
</protein>
<gene>
    <name evidence="1" type="ORF">D7J84_02065</name>
</gene>
<dbReference type="InterPro" id="IPR023387">
    <property type="entry name" value="DUF1653-like_dom"/>
</dbReference>
<sequence>MRTFKHFKGAIYKMICTAQHSETNETLVIYQNESGTIFARPYEMFFETIERDGKVIKRFTEIETKDDSK</sequence>
<accession>A0A9W3V7I9</accession>
<name>A0A9W3V7I9_BACTU</name>
<dbReference type="AlphaFoldDB" id="A0A9W3V7I9"/>
<evidence type="ECO:0000313" key="2">
    <source>
        <dbReference type="Proteomes" id="UP000269847"/>
    </source>
</evidence>
<organism evidence="1 2">
    <name type="scientific">Bacillus thuringiensis</name>
    <dbReference type="NCBI Taxonomy" id="1428"/>
    <lineage>
        <taxon>Bacteria</taxon>
        <taxon>Bacillati</taxon>
        <taxon>Bacillota</taxon>
        <taxon>Bacilli</taxon>
        <taxon>Bacillales</taxon>
        <taxon>Bacillaceae</taxon>
        <taxon>Bacillus</taxon>
        <taxon>Bacillus cereus group</taxon>
    </lineage>
</organism>
<reference evidence="1 2" key="1">
    <citation type="submission" date="2018-09" db="EMBL/GenBank/DDBJ databases">
        <title>Complete genome of Bacillus thuringiensis strain QZL38.</title>
        <authorList>
            <person name="Song F."/>
        </authorList>
    </citation>
    <scope>NUCLEOTIDE SEQUENCE [LARGE SCALE GENOMIC DNA]</scope>
    <source>
        <strain evidence="1 2">QZL38</strain>
    </source>
</reference>
<proteinExistence type="predicted"/>
<dbReference type="RefSeq" id="WP_061884057.1">
    <property type="nucleotide sequence ID" value="NZ_CP014282.1"/>
</dbReference>
<dbReference type="Proteomes" id="UP000269847">
    <property type="component" value="Chromosome"/>
</dbReference>
<dbReference type="Gene3D" id="2.30.30.320">
    <property type="entry name" value="DUF1653-like domain"/>
    <property type="match status" value="1"/>
</dbReference>